<evidence type="ECO:0000313" key="1">
    <source>
        <dbReference type="EMBL" id="MDZ5760157.1"/>
    </source>
</evidence>
<name>A0AAW9K9D3_CARML</name>
<dbReference type="AlphaFoldDB" id="A0AAW9K9D3"/>
<organism evidence="1 2">
    <name type="scientific">Carnobacterium maltaromaticum</name>
    <name type="common">Carnobacterium piscicola</name>
    <dbReference type="NCBI Taxonomy" id="2751"/>
    <lineage>
        <taxon>Bacteria</taxon>
        <taxon>Bacillati</taxon>
        <taxon>Bacillota</taxon>
        <taxon>Bacilli</taxon>
        <taxon>Lactobacillales</taxon>
        <taxon>Carnobacteriaceae</taxon>
        <taxon>Carnobacterium</taxon>
    </lineage>
</organism>
<dbReference type="Proteomes" id="UP001290462">
    <property type="component" value="Unassembled WGS sequence"/>
</dbReference>
<comment type="caution">
    <text evidence="1">The sequence shown here is derived from an EMBL/GenBank/DDBJ whole genome shotgun (WGS) entry which is preliminary data.</text>
</comment>
<dbReference type="EMBL" id="JAVBVO010000005">
    <property type="protein sequence ID" value="MDZ5760157.1"/>
    <property type="molecule type" value="Genomic_DNA"/>
</dbReference>
<dbReference type="RefSeq" id="WP_322809596.1">
    <property type="nucleotide sequence ID" value="NZ_JAVBVO010000005.1"/>
</dbReference>
<proteinExistence type="predicted"/>
<gene>
    <name evidence="1" type="ORF">RAK27_16085</name>
</gene>
<sequence length="93" mass="10592">MSKNGNYELVVDIDKLEAERNKLKQAFLYVHNGLQNMDEALSNVEEKGIKGKSSENINELMDIVKSDVIAPSDRYNDMVIVNLNIAKFKFDEV</sequence>
<protein>
    <submittedName>
        <fullName evidence="1">Uncharacterized protein</fullName>
    </submittedName>
</protein>
<reference evidence="1" key="1">
    <citation type="submission" date="2023-08" db="EMBL/GenBank/DDBJ databases">
        <title>Genomic characterization of piscicolin 126 produced by Carnobacterium maltaromaticum CM22 strain isolated from salmon (Salmo salar).</title>
        <authorList>
            <person name="Gonzalez-Gragera E."/>
            <person name="Garcia-Lopez J.D."/>
            <person name="Teso-Perez C."/>
            <person name="Gimenez-Hernandez I."/>
            <person name="Peralta-Sanchez J.M."/>
            <person name="Valdivia E."/>
            <person name="Montalban-Lopez M."/>
            <person name="Martin-Platero A.M."/>
            <person name="Banos A."/>
            <person name="Martinez-Bueno M."/>
        </authorList>
    </citation>
    <scope>NUCLEOTIDE SEQUENCE</scope>
    <source>
        <strain evidence="1">CM22</strain>
    </source>
</reference>
<evidence type="ECO:0000313" key="2">
    <source>
        <dbReference type="Proteomes" id="UP001290462"/>
    </source>
</evidence>
<accession>A0AAW9K9D3</accession>